<evidence type="ECO:0000313" key="1">
    <source>
        <dbReference type="EMBL" id="CAB4185283.1"/>
    </source>
</evidence>
<evidence type="ECO:0000313" key="3">
    <source>
        <dbReference type="EMBL" id="CAB4217786.1"/>
    </source>
</evidence>
<proteinExistence type="predicted"/>
<organism evidence="2">
    <name type="scientific">uncultured Caudovirales phage</name>
    <dbReference type="NCBI Taxonomy" id="2100421"/>
    <lineage>
        <taxon>Viruses</taxon>
        <taxon>Duplodnaviria</taxon>
        <taxon>Heunggongvirae</taxon>
        <taxon>Uroviricota</taxon>
        <taxon>Caudoviricetes</taxon>
        <taxon>Peduoviridae</taxon>
        <taxon>Maltschvirus</taxon>
        <taxon>Maltschvirus maltsch</taxon>
    </lineage>
</organism>
<gene>
    <name evidence="1" type="ORF">UFOVP1127_45</name>
    <name evidence="2" type="ORF">UFOVP1242_29</name>
    <name evidence="3" type="ORF">UFOVP1492_89</name>
    <name evidence="4" type="ORF">UFOVP1580_118</name>
</gene>
<evidence type="ECO:0000313" key="2">
    <source>
        <dbReference type="EMBL" id="CAB4193139.1"/>
    </source>
</evidence>
<reference evidence="2" key="1">
    <citation type="submission" date="2020-05" db="EMBL/GenBank/DDBJ databases">
        <authorList>
            <person name="Chiriac C."/>
            <person name="Salcher M."/>
            <person name="Ghai R."/>
            <person name="Kavagutti S V."/>
        </authorList>
    </citation>
    <scope>NUCLEOTIDE SEQUENCE</scope>
</reference>
<dbReference type="EMBL" id="LR797450">
    <property type="protein sequence ID" value="CAB4217786.1"/>
    <property type="molecule type" value="Genomic_DNA"/>
</dbReference>
<protein>
    <submittedName>
        <fullName evidence="2">Uncharacterized protein</fullName>
    </submittedName>
</protein>
<dbReference type="EMBL" id="LR798430">
    <property type="protein sequence ID" value="CAB5231612.1"/>
    <property type="molecule type" value="Genomic_DNA"/>
</dbReference>
<evidence type="ECO:0000313" key="4">
    <source>
        <dbReference type="EMBL" id="CAB5231612.1"/>
    </source>
</evidence>
<accession>A0A6J5R881</accession>
<name>A0A6J5R881_9CAUD</name>
<dbReference type="EMBL" id="LR797197">
    <property type="protein sequence ID" value="CAB4193139.1"/>
    <property type="molecule type" value="Genomic_DNA"/>
</dbReference>
<sequence>MLKFIDFKRKGVPQAQGRNGWTNQNGIELMHMEHRNCIALTPINGKNAPGNCQVEVPIEDVTEVAYNLILAAKPELNTGRVLEAKLIYLEGSGHLIANMGYMAGMKGGSAMSRSIILMEGCLAFAKTINCRPEDVIHTNIGEDSRSRANNVLFWVSTDDAPPGTEVSPLTFAEYAAG</sequence>
<dbReference type="EMBL" id="LR797075">
    <property type="protein sequence ID" value="CAB4185283.1"/>
    <property type="molecule type" value="Genomic_DNA"/>
</dbReference>